<evidence type="ECO:0000259" key="1">
    <source>
        <dbReference type="PROSITE" id="PS50887"/>
    </source>
</evidence>
<dbReference type="InterPro" id="IPR043128">
    <property type="entry name" value="Rev_trsase/Diguanyl_cyclase"/>
</dbReference>
<dbReference type="InterPro" id="IPR050469">
    <property type="entry name" value="Diguanylate_Cyclase"/>
</dbReference>
<protein>
    <recommendedName>
        <fullName evidence="1">GGDEF domain-containing protein</fullName>
    </recommendedName>
</protein>
<dbReference type="EMBL" id="CP155571">
    <property type="protein sequence ID" value="XFO74409.1"/>
    <property type="molecule type" value="Genomic_DNA"/>
</dbReference>
<dbReference type="CDD" id="cd01949">
    <property type="entry name" value="GGDEF"/>
    <property type="match status" value="1"/>
</dbReference>
<gene>
    <name evidence="2" type="ORF">SPACI_045190</name>
</gene>
<dbReference type="Pfam" id="PF00990">
    <property type="entry name" value="GGDEF"/>
    <property type="match status" value="1"/>
</dbReference>
<dbReference type="PANTHER" id="PTHR45138:SF9">
    <property type="entry name" value="DIGUANYLATE CYCLASE DGCM-RELATED"/>
    <property type="match status" value="1"/>
</dbReference>
<accession>A0ABZ3J7N9</accession>
<dbReference type="Gene3D" id="3.30.70.270">
    <property type="match status" value="1"/>
</dbReference>
<dbReference type="Proteomes" id="UP000216052">
    <property type="component" value="Chromosome"/>
</dbReference>
<reference evidence="2" key="1">
    <citation type="submission" date="2024-05" db="EMBL/GenBank/DDBJ databases">
        <title>Isolation and characterization of Sporomusa carbonis sp. nov., a carboxydotrophic hydrogenogen in the genus of Sporomusa isolated from a charcoal burning pile.</title>
        <authorList>
            <person name="Boeer T."/>
            <person name="Rosenbaum F."/>
            <person name="Eysell L."/>
            <person name="Mueller V."/>
            <person name="Daniel R."/>
            <person name="Poehlein A."/>
        </authorList>
    </citation>
    <scope>NUCLEOTIDE SEQUENCE [LARGE SCALE GENOMIC DNA]</scope>
    <source>
        <strain evidence="2">DSM 3132</strain>
    </source>
</reference>
<feature type="domain" description="GGDEF" evidence="1">
    <location>
        <begin position="160"/>
        <end position="295"/>
    </location>
</feature>
<dbReference type="PROSITE" id="PS50887">
    <property type="entry name" value="GGDEF"/>
    <property type="match status" value="1"/>
</dbReference>
<organism evidence="2 3">
    <name type="scientific">Sporomusa acidovorans (strain ATCC 49682 / DSM 3132 / Mol)</name>
    <dbReference type="NCBI Taxonomy" id="1123286"/>
    <lineage>
        <taxon>Bacteria</taxon>
        <taxon>Bacillati</taxon>
        <taxon>Bacillota</taxon>
        <taxon>Negativicutes</taxon>
        <taxon>Selenomonadales</taxon>
        <taxon>Sporomusaceae</taxon>
        <taxon>Sporomusa</taxon>
    </lineage>
</organism>
<proteinExistence type="predicted"/>
<dbReference type="PANTHER" id="PTHR45138">
    <property type="entry name" value="REGULATORY COMPONENTS OF SENSORY TRANSDUCTION SYSTEM"/>
    <property type="match status" value="1"/>
</dbReference>
<dbReference type="NCBIfam" id="TIGR00254">
    <property type="entry name" value="GGDEF"/>
    <property type="match status" value="1"/>
</dbReference>
<dbReference type="InterPro" id="IPR000160">
    <property type="entry name" value="GGDEF_dom"/>
</dbReference>
<keyword evidence="3" id="KW-1185">Reference proteome</keyword>
<dbReference type="SUPFAM" id="SSF55073">
    <property type="entry name" value="Nucleotide cyclase"/>
    <property type="match status" value="1"/>
</dbReference>
<dbReference type="SMART" id="SM00267">
    <property type="entry name" value="GGDEF"/>
    <property type="match status" value="1"/>
</dbReference>
<dbReference type="InterPro" id="IPR029787">
    <property type="entry name" value="Nucleotide_cyclase"/>
</dbReference>
<evidence type="ECO:0000313" key="2">
    <source>
        <dbReference type="EMBL" id="XFO74409.1"/>
    </source>
</evidence>
<dbReference type="RefSeq" id="WP_093793524.1">
    <property type="nucleotide sequence ID" value="NZ_CP155571.1"/>
</dbReference>
<evidence type="ECO:0000313" key="3">
    <source>
        <dbReference type="Proteomes" id="UP000216052"/>
    </source>
</evidence>
<sequence length="311" mass="35098">MTSQFDDIPILEKYYDIVRIIDPLSDVPLPPGNSHTDKHKWDCCHTGSSSIACNNCVALQAVRQQETFFKIEMRHEQFFMVTAIPVESAGRTLALELIKCVSEKAVASFPPIPEKNTDIYRSIAKLNDLAIKDALTNIYNRRYIDKQLPLEAAHSLQRNLPFSVIMADIDYFKQINDHYGHPVGDEILKHFAAQLQNNIRSKAGDWVARYGGEEFLIVLGNCPEYQAYKIAEKLRKVIEETFFTTSAGTLRITASFGVHTFSGQENDLKHLVDKVDIQLYQAKQTGRNCTAATNISCTGPHDTVSFKIIKN</sequence>
<name>A0ABZ3J7N9_SPOA4</name>